<feature type="compositionally biased region" description="Basic and acidic residues" evidence="1">
    <location>
        <begin position="95"/>
        <end position="107"/>
    </location>
</feature>
<proteinExistence type="predicted"/>
<accession>A0AA96EPP5</accession>
<gene>
    <name evidence="2" type="ORF">MarFTMF_512</name>
</gene>
<protein>
    <submittedName>
        <fullName evidence="2">Uncharacterized protein</fullName>
    </submittedName>
</protein>
<evidence type="ECO:0000256" key="1">
    <source>
        <dbReference type="SAM" id="MobiDB-lite"/>
    </source>
</evidence>
<dbReference type="EMBL" id="OR343188">
    <property type="protein sequence ID" value="WNL50028.1"/>
    <property type="molecule type" value="Genomic_DNA"/>
</dbReference>
<sequence>MQENFVCFSDAMRRTLPEESLVMEKIYGPKVPNTNLYDKISSPLPLTMDRYEILPHNFYWPEARIEQKIARAVRTSSHSTLPQLSFVPSGLQKSLQKEEKEQEMKRLSEKKKRR</sequence>
<organism evidence="2">
    <name type="scientific">Marseillevirus sp</name>
    <dbReference type="NCBI Taxonomy" id="2809551"/>
    <lineage>
        <taxon>Viruses</taxon>
        <taxon>Varidnaviria</taxon>
        <taxon>Bamfordvirae</taxon>
        <taxon>Nucleocytoviricota</taxon>
        <taxon>Megaviricetes</taxon>
        <taxon>Pimascovirales</taxon>
        <taxon>Pimascovirales incertae sedis</taxon>
        <taxon>Marseilleviridae</taxon>
        <taxon>Marseillevirus</taxon>
    </lineage>
</organism>
<evidence type="ECO:0000313" key="2">
    <source>
        <dbReference type="EMBL" id="WNL50028.1"/>
    </source>
</evidence>
<name>A0AA96EPP5_9VIRU</name>
<reference evidence="2" key="1">
    <citation type="submission" date="2023-07" db="EMBL/GenBank/DDBJ databases">
        <authorList>
            <person name="Xia Y."/>
        </authorList>
    </citation>
    <scope>NUCLEOTIDE SEQUENCE</scope>
    <source>
        <strain evidence="2">F</strain>
    </source>
</reference>
<feature type="region of interest" description="Disordered" evidence="1">
    <location>
        <begin position="82"/>
        <end position="114"/>
    </location>
</feature>